<comment type="caution">
    <text evidence="10">The sequence shown here is derived from an EMBL/GenBank/DDBJ whole genome shotgun (WGS) entry which is preliminary data.</text>
</comment>
<feature type="compositionally biased region" description="Gly residues" evidence="6">
    <location>
        <begin position="61"/>
        <end position="70"/>
    </location>
</feature>
<organism evidence="10 11">
    <name type="scientific">Janibacter alkaliphilus</name>
    <dbReference type="NCBI Taxonomy" id="1069963"/>
    <lineage>
        <taxon>Bacteria</taxon>
        <taxon>Bacillati</taxon>
        <taxon>Actinomycetota</taxon>
        <taxon>Actinomycetes</taxon>
        <taxon>Micrococcales</taxon>
        <taxon>Intrasporangiaceae</taxon>
        <taxon>Janibacter</taxon>
    </lineage>
</organism>
<name>A0A852X7U8_9MICO</name>
<accession>A0A852X7U8</accession>
<feature type="region of interest" description="Disordered" evidence="6">
    <location>
        <begin position="26"/>
        <end position="85"/>
    </location>
</feature>
<protein>
    <recommendedName>
        <fullName evidence="3 5">Regulatory protein RecX</fullName>
    </recommendedName>
</protein>
<dbReference type="InterPro" id="IPR036388">
    <property type="entry name" value="WH-like_DNA-bd_sf"/>
</dbReference>
<feature type="domain" description="RecX second three-helical" evidence="7">
    <location>
        <begin position="138"/>
        <end position="179"/>
    </location>
</feature>
<evidence type="ECO:0000313" key="11">
    <source>
        <dbReference type="Proteomes" id="UP000592181"/>
    </source>
</evidence>
<comment type="subcellular location">
    <subcellularLocation>
        <location evidence="1 5">Cytoplasm</location>
    </subcellularLocation>
</comment>
<reference evidence="10 11" key="1">
    <citation type="submission" date="2020-07" db="EMBL/GenBank/DDBJ databases">
        <title>Sequencing the genomes of 1000 actinobacteria strains.</title>
        <authorList>
            <person name="Klenk H.-P."/>
        </authorList>
    </citation>
    <scope>NUCLEOTIDE SEQUENCE [LARGE SCALE GENOMIC DNA]</scope>
    <source>
        <strain evidence="10 11">DSM 24723</strain>
    </source>
</reference>
<dbReference type="GO" id="GO:0005737">
    <property type="term" value="C:cytoplasm"/>
    <property type="evidence" value="ECO:0007669"/>
    <property type="project" value="UniProtKB-SubCell"/>
</dbReference>
<dbReference type="InterPro" id="IPR003783">
    <property type="entry name" value="Regulatory_RecX"/>
</dbReference>
<dbReference type="InterPro" id="IPR053926">
    <property type="entry name" value="RecX_HTH_1st"/>
</dbReference>
<dbReference type="Pfam" id="PF21981">
    <property type="entry name" value="RecX_HTH3"/>
    <property type="match status" value="1"/>
</dbReference>
<evidence type="ECO:0000256" key="2">
    <source>
        <dbReference type="ARBA" id="ARBA00009695"/>
    </source>
</evidence>
<dbReference type="GO" id="GO:0006282">
    <property type="term" value="P:regulation of DNA repair"/>
    <property type="evidence" value="ECO:0007669"/>
    <property type="project" value="UniProtKB-UniRule"/>
</dbReference>
<evidence type="ECO:0000259" key="7">
    <source>
        <dbReference type="Pfam" id="PF02631"/>
    </source>
</evidence>
<feature type="compositionally biased region" description="Pro residues" evidence="6">
    <location>
        <begin position="71"/>
        <end position="80"/>
    </location>
</feature>
<keyword evidence="4 5" id="KW-0963">Cytoplasm</keyword>
<evidence type="ECO:0000256" key="3">
    <source>
        <dbReference type="ARBA" id="ARBA00018111"/>
    </source>
</evidence>
<dbReference type="InterPro" id="IPR053924">
    <property type="entry name" value="RecX_HTH_2nd"/>
</dbReference>
<dbReference type="HAMAP" id="MF_01114">
    <property type="entry name" value="RecX"/>
    <property type="match status" value="1"/>
</dbReference>
<feature type="domain" description="RecX first three-helical" evidence="9">
    <location>
        <begin position="92"/>
        <end position="131"/>
    </location>
</feature>
<evidence type="ECO:0000256" key="5">
    <source>
        <dbReference type="HAMAP-Rule" id="MF_01114"/>
    </source>
</evidence>
<feature type="domain" description="RecX third three-helical" evidence="8">
    <location>
        <begin position="187"/>
        <end position="231"/>
    </location>
</feature>
<dbReference type="AlphaFoldDB" id="A0A852X7U8"/>
<dbReference type="InterPro" id="IPR053925">
    <property type="entry name" value="RecX_HTH_3rd"/>
</dbReference>
<evidence type="ECO:0000259" key="9">
    <source>
        <dbReference type="Pfam" id="PF21982"/>
    </source>
</evidence>
<feature type="compositionally biased region" description="Low complexity" evidence="6">
    <location>
        <begin position="34"/>
        <end position="60"/>
    </location>
</feature>
<dbReference type="Gene3D" id="1.10.10.10">
    <property type="entry name" value="Winged helix-like DNA-binding domain superfamily/Winged helix DNA-binding domain"/>
    <property type="match status" value="2"/>
</dbReference>
<evidence type="ECO:0000256" key="6">
    <source>
        <dbReference type="SAM" id="MobiDB-lite"/>
    </source>
</evidence>
<comment type="similarity">
    <text evidence="2 5">Belongs to the RecX family.</text>
</comment>
<dbReference type="RefSeq" id="WP_343037142.1">
    <property type="nucleotide sequence ID" value="NZ_JACBZX010000001.1"/>
</dbReference>
<dbReference type="Proteomes" id="UP000592181">
    <property type="component" value="Unassembled WGS sequence"/>
</dbReference>
<dbReference type="PANTHER" id="PTHR33602:SF1">
    <property type="entry name" value="REGULATORY PROTEIN RECX FAMILY PROTEIN"/>
    <property type="match status" value="1"/>
</dbReference>
<dbReference type="PANTHER" id="PTHR33602">
    <property type="entry name" value="REGULATORY PROTEIN RECX FAMILY PROTEIN"/>
    <property type="match status" value="1"/>
</dbReference>
<dbReference type="Pfam" id="PF21982">
    <property type="entry name" value="RecX_HTH1"/>
    <property type="match status" value="1"/>
</dbReference>
<dbReference type="EMBL" id="JACBZX010000001">
    <property type="protein sequence ID" value="NYG38498.1"/>
    <property type="molecule type" value="Genomic_DNA"/>
</dbReference>
<keyword evidence="11" id="KW-1185">Reference proteome</keyword>
<evidence type="ECO:0000256" key="1">
    <source>
        <dbReference type="ARBA" id="ARBA00004496"/>
    </source>
</evidence>
<evidence type="ECO:0000256" key="4">
    <source>
        <dbReference type="ARBA" id="ARBA00022490"/>
    </source>
</evidence>
<proteinExistence type="inferred from homology"/>
<sequence>MAPQESAPATAAPQQAEIDRLRAAVARVEAGETAQAGETGQPGEAAQAGEAWQPGESDAGAGLGVRGPGAPGRPVPPPAPEVDEEADPYAVARAVVLRLLTGSPKSRAELERALRRKGCADDVAAEVLDRMEHVGLVDDTAFAETFVRSKQATRGLAGRALAHELRAKGVDEETARGVLDEIDPHSERETARALVEKRLGRMHGLDRDVQTRRLAGMLARKGYGGEVAHGVIRECLDALPEHRRD</sequence>
<evidence type="ECO:0000259" key="8">
    <source>
        <dbReference type="Pfam" id="PF21981"/>
    </source>
</evidence>
<dbReference type="Pfam" id="PF02631">
    <property type="entry name" value="RecX_HTH2"/>
    <property type="match status" value="1"/>
</dbReference>
<comment type="function">
    <text evidence="5">Modulates RecA activity.</text>
</comment>
<evidence type="ECO:0000313" key="10">
    <source>
        <dbReference type="EMBL" id="NYG38498.1"/>
    </source>
</evidence>
<gene>
    <name evidence="5" type="primary">recX</name>
    <name evidence="10" type="ORF">BJY28_002967</name>
</gene>